<proteinExistence type="predicted"/>
<organism evidence="1 2">
    <name type="scientific">Zancudomyces culisetae</name>
    <name type="common">Gut fungus</name>
    <name type="synonym">Smittium culisetae</name>
    <dbReference type="NCBI Taxonomy" id="1213189"/>
    <lineage>
        <taxon>Eukaryota</taxon>
        <taxon>Fungi</taxon>
        <taxon>Fungi incertae sedis</taxon>
        <taxon>Zoopagomycota</taxon>
        <taxon>Kickxellomycotina</taxon>
        <taxon>Harpellomycetes</taxon>
        <taxon>Harpellales</taxon>
        <taxon>Legeriomycetaceae</taxon>
        <taxon>Zancudomyces</taxon>
    </lineage>
</organism>
<evidence type="ECO:0000313" key="1">
    <source>
        <dbReference type="EMBL" id="OMH81901.1"/>
    </source>
</evidence>
<name>A0A1R1PLP9_ZANCU</name>
<comment type="caution">
    <text evidence="1">The sequence shown here is derived from an EMBL/GenBank/DDBJ whole genome shotgun (WGS) entry which is preliminary data.</text>
</comment>
<gene>
    <name evidence="1" type="ORF">AX774_g4637</name>
</gene>
<sequence>MRSRRAGELKKRAAFEDIKNGKLYRLSRNTVANVSVGSAKKAANNFDKTIESTGHLINTFLPCKSNAECVISSTSSGSILASLFETLGGAIGEIGAIDTIIDGVLSFAEKFTTTNIHCYHRWTQDSYQPKV</sequence>
<protein>
    <submittedName>
        <fullName evidence="1">Uncharacterized protein</fullName>
    </submittedName>
</protein>
<reference evidence="2" key="1">
    <citation type="submission" date="2017-01" db="EMBL/GenBank/DDBJ databases">
        <authorList>
            <person name="Wang Y."/>
            <person name="White M."/>
            <person name="Kvist S."/>
            <person name="Moncalvo J.-M."/>
        </authorList>
    </citation>
    <scope>NUCLEOTIDE SEQUENCE [LARGE SCALE GENOMIC DNA]</scope>
    <source>
        <strain evidence="2">COL-18-3</strain>
    </source>
</reference>
<dbReference type="AlphaFoldDB" id="A0A1R1PLP9"/>
<accession>A0A1R1PLP9</accession>
<evidence type="ECO:0000313" key="2">
    <source>
        <dbReference type="Proteomes" id="UP000188320"/>
    </source>
</evidence>
<dbReference type="EMBL" id="LSSK01000792">
    <property type="protein sequence ID" value="OMH81901.1"/>
    <property type="molecule type" value="Genomic_DNA"/>
</dbReference>
<keyword evidence="2" id="KW-1185">Reference proteome</keyword>
<dbReference type="Proteomes" id="UP000188320">
    <property type="component" value="Unassembled WGS sequence"/>
</dbReference>